<protein>
    <submittedName>
        <fullName evidence="3">G_PROTEIN_RECEP_F1_2 domain-containing protein</fullName>
    </submittedName>
</protein>
<keyword evidence="1" id="KW-0472">Membrane</keyword>
<evidence type="ECO:0000313" key="3">
    <source>
        <dbReference type="WBParaSite" id="Pan_g17903.t1"/>
    </source>
</evidence>
<dbReference type="PANTHER" id="PTHR46895">
    <property type="entry name" value="PROTEIN CBG20548-RELATED"/>
    <property type="match status" value="1"/>
</dbReference>
<reference evidence="2" key="1">
    <citation type="journal article" date="2013" name="Genetics">
        <title>The draft genome and transcriptome of Panagrellus redivivus are shaped by the harsh demands of a free-living lifestyle.</title>
        <authorList>
            <person name="Srinivasan J."/>
            <person name="Dillman A.R."/>
            <person name="Macchietto M.G."/>
            <person name="Heikkinen L."/>
            <person name="Lakso M."/>
            <person name="Fracchia K.M."/>
            <person name="Antoshechkin I."/>
            <person name="Mortazavi A."/>
            <person name="Wong G."/>
            <person name="Sternberg P.W."/>
        </authorList>
    </citation>
    <scope>NUCLEOTIDE SEQUENCE [LARGE SCALE GENOMIC DNA]</scope>
    <source>
        <strain evidence="2">MT8872</strain>
    </source>
</reference>
<name>A0A7E4ZUF0_PANRE</name>
<dbReference type="Gene3D" id="1.20.1070.10">
    <property type="entry name" value="Rhodopsin 7-helix transmembrane proteins"/>
    <property type="match status" value="1"/>
</dbReference>
<organism evidence="2 3">
    <name type="scientific">Panagrellus redivivus</name>
    <name type="common">Microworm</name>
    <dbReference type="NCBI Taxonomy" id="6233"/>
    <lineage>
        <taxon>Eukaryota</taxon>
        <taxon>Metazoa</taxon>
        <taxon>Ecdysozoa</taxon>
        <taxon>Nematoda</taxon>
        <taxon>Chromadorea</taxon>
        <taxon>Rhabditida</taxon>
        <taxon>Tylenchina</taxon>
        <taxon>Panagrolaimomorpha</taxon>
        <taxon>Panagrolaimoidea</taxon>
        <taxon>Panagrolaimidae</taxon>
        <taxon>Panagrellus</taxon>
    </lineage>
</organism>
<dbReference type="SUPFAM" id="SSF81321">
    <property type="entry name" value="Family A G protein-coupled receptor-like"/>
    <property type="match status" value="1"/>
</dbReference>
<dbReference type="AlphaFoldDB" id="A0A7E4ZUF0"/>
<keyword evidence="2" id="KW-1185">Reference proteome</keyword>
<sequence>MFAHRDFSGARVCATGLIVIVCFDRLWAIKAPLKSHTSPRPVFAAIVLVAGSSALLNAFHNIAYVAPKNDRPNATTDSNLTVSTSTPLLKEDHFAIIVKVFATASVFLNTFAMVLLILSNALLLHYLRSRHQNFQVPRWNSSKMSFDSGCNTSKESYGRTAITDPDARSSKVWSRRQCSNERKITFAVFLIVCCYTVTNLPSTALFFYIYTIRAGKFYVNNGQVAAFYLSNALIVFGKIANFFFLCHSSAYYRRQLQKQLCSWARVFWFAKTTPVPSTTGVNGMIPGVKDGTAMRVHYAKVERGPG</sequence>
<evidence type="ECO:0000313" key="2">
    <source>
        <dbReference type="Proteomes" id="UP000492821"/>
    </source>
</evidence>
<keyword evidence="1" id="KW-0812">Transmembrane</keyword>
<feature type="transmembrane region" description="Helical" evidence="1">
    <location>
        <begin position="94"/>
        <end position="123"/>
    </location>
</feature>
<dbReference type="Proteomes" id="UP000492821">
    <property type="component" value="Unassembled WGS sequence"/>
</dbReference>
<dbReference type="PANTHER" id="PTHR46895:SF2">
    <property type="entry name" value="G-PROTEIN COUPLED RECEPTORS FAMILY 1 PROFILE DOMAIN-CONTAINING PROTEIN"/>
    <property type="match status" value="1"/>
</dbReference>
<feature type="transmembrane region" description="Helical" evidence="1">
    <location>
        <begin position="12"/>
        <end position="29"/>
    </location>
</feature>
<keyword evidence="1" id="KW-1133">Transmembrane helix</keyword>
<feature type="transmembrane region" description="Helical" evidence="1">
    <location>
        <begin position="225"/>
        <end position="246"/>
    </location>
</feature>
<feature type="transmembrane region" description="Helical" evidence="1">
    <location>
        <begin position="41"/>
        <end position="63"/>
    </location>
</feature>
<proteinExistence type="predicted"/>
<dbReference type="WBParaSite" id="Pan_g17903.t1">
    <property type="protein sequence ID" value="Pan_g17903.t1"/>
    <property type="gene ID" value="Pan_g17903"/>
</dbReference>
<feature type="transmembrane region" description="Helical" evidence="1">
    <location>
        <begin position="184"/>
        <end position="210"/>
    </location>
</feature>
<evidence type="ECO:0000256" key="1">
    <source>
        <dbReference type="SAM" id="Phobius"/>
    </source>
</evidence>
<reference evidence="3" key="2">
    <citation type="submission" date="2020-10" db="UniProtKB">
        <authorList>
            <consortium name="WormBaseParasite"/>
        </authorList>
    </citation>
    <scope>IDENTIFICATION</scope>
</reference>
<accession>A0A7E4ZUF0</accession>